<keyword evidence="2" id="KW-1185">Reference proteome</keyword>
<proteinExistence type="predicted"/>
<organism evidence="1 2">
    <name type="scientific">Hevea brasiliensis</name>
    <name type="common">Para rubber tree</name>
    <name type="synonym">Siphonia brasiliensis</name>
    <dbReference type="NCBI Taxonomy" id="3981"/>
    <lineage>
        <taxon>Eukaryota</taxon>
        <taxon>Viridiplantae</taxon>
        <taxon>Streptophyta</taxon>
        <taxon>Embryophyta</taxon>
        <taxon>Tracheophyta</taxon>
        <taxon>Spermatophyta</taxon>
        <taxon>Magnoliopsida</taxon>
        <taxon>eudicotyledons</taxon>
        <taxon>Gunneridae</taxon>
        <taxon>Pentapetalae</taxon>
        <taxon>rosids</taxon>
        <taxon>fabids</taxon>
        <taxon>Malpighiales</taxon>
        <taxon>Euphorbiaceae</taxon>
        <taxon>Crotonoideae</taxon>
        <taxon>Micrandreae</taxon>
        <taxon>Hevea</taxon>
    </lineage>
</organism>
<evidence type="ECO:0000313" key="2">
    <source>
        <dbReference type="Proteomes" id="UP001174677"/>
    </source>
</evidence>
<sequence>MGSLMVGWDSPVPDPKSLKYRKNWPFTKGEIDAYWKLKKKIEEEHLRAIQIKLLPEANTMGSLMDVETGKSLEELIKKNGWCSRSNWEFLNEPPVLERSSNTYTAQFHIAKLENKQYCN</sequence>
<dbReference type="EMBL" id="JARPOI010000002">
    <property type="protein sequence ID" value="KAJ9186563.1"/>
    <property type="molecule type" value="Genomic_DNA"/>
</dbReference>
<reference evidence="1" key="1">
    <citation type="journal article" date="2023" name="Plant Biotechnol. J.">
        <title>Chromosome-level wild Hevea brasiliensis genome provides new tools for genomic-assisted breeding and valuable loci to elevate rubber yield.</title>
        <authorList>
            <person name="Cheng H."/>
            <person name="Song X."/>
            <person name="Hu Y."/>
            <person name="Wu T."/>
            <person name="Yang Q."/>
            <person name="An Z."/>
            <person name="Feng S."/>
            <person name="Deng Z."/>
            <person name="Wu W."/>
            <person name="Zeng X."/>
            <person name="Tu M."/>
            <person name="Wang X."/>
            <person name="Huang H."/>
        </authorList>
    </citation>
    <scope>NUCLEOTIDE SEQUENCE</scope>
    <source>
        <strain evidence="1">MT/VB/25A 57/8</strain>
    </source>
</reference>
<dbReference type="Proteomes" id="UP001174677">
    <property type="component" value="Chromosome 2"/>
</dbReference>
<name>A0ABQ9N5F4_HEVBR</name>
<comment type="caution">
    <text evidence="1">The sequence shown here is derived from an EMBL/GenBank/DDBJ whole genome shotgun (WGS) entry which is preliminary data.</text>
</comment>
<evidence type="ECO:0000313" key="1">
    <source>
        <dbReference type="EMBL" id="KAJ9186563.1"/>
    </source>
</evidence>
<dbReference type="PANTHER" id="PTHR33872">
    <property type="entry name" value="DNA POLYMERASE EPSILON CATALYTIC SUBUNIT A"/>
    <property type="match status" value="1"/>
</dbReference>
<dbReference type="PANTHER" id="PTHR33872:SF2">
    <property type="entry name" value="DNA POLYMERASE EPSILON CATALYTIC SUBUNIT A"/>
    <property type="match status" value="1"/>
</dbReference>
<protein>
    <submittedName>
        <fullName evidence="1">Uncharacterized protein</fullName>
    </submittedName>
</protein>
<accession>A0ABQ9N5F4</accession>
<gene>
    <name evidence="1" type="ORF">P3X46_002120</name>
</gene>